<comment type="caution">
    <text evidence="3">The sequence shown here is derived from an EMBL/GenBank/DDBJ whole genome shotgun (WGS) entry which is preliminary data.</text>
</comment>
<dbReference type="Gene3D" id="3.40.50.12660">
    <property type="match status" value="1"/>
</dbReference>
<feature type="region of interest" description="Disordered" evidence="2">
    <location>
        <begin position="1"/>
        <end position="70"/>
    </location>
</feature>
<feature type="compositionally biased region" description="Pro residues" evidence="2">
    <location>
        <begin position="470"/>
        <end position="485"/>
    </location>
</feature>
<sequence>MGKPSRSQPAHADIDAAASVRSPHRRRPRSKTVSRQRDSVTLPIKLPVPSVSVSPSEPPSPSTPTELMDEEFYDATDEFPDEDGDLFYESYQGVEHKPALATVQQVIPEPEYDGAAKGRCDRGRTATHSRHMAPTSTPTPAAPPAFSFPSTFLSPAPPPGPAPIPTRGLMKTTVNLTSGPVATTLAHEEARKAVPQLPIFQRKPVKKALVVGINYASWGKEKRLYYAVKDAKLWRDTLVGKGVEPDNIKIITDEGDVQDAPTFENLLNHIRWLVSGATSGDSLFFVYSGHAVKHQNYGPSIMTADKRIFPRPVLERELVLSIPAGVDLQVVFDCCHSAGMIGLQFCVGRMAKPTLPSDSHAEESATCPPEHESQTALPRQNFLGSPQHASLYGLPAADAALPPRPPPVTPETVEQDTFGAPPQRPPRGGVVAAPPMAAPAPAAGTQTGAAMGGAVRFLGSLIGIGSSVPTPAPAAAPPPLPPPSELPTARPGPRRACQGVVEGARIPDYFEERKEGFVAPAGKVMVWAGTGEAQKAFESYGGVRQGVVTKAMCAAFERITTRRDLWSYLVQEIESENTLRSNRDANKSISERPLPSSRIQHAELWVSQAHVTTLRSAAPVLDQPII</sequence>
<dbReference type="GO" id="GO:0004197">
    <property type="term" value="F:cysteine-type endopeptidase activity"/>
    <property type="evidence" value="ECO:0007669"/>
    <property type="project" value="TreeGrafter"/>
</dbReference>
<evidence type="ECO:0008006" key="5">
    <source>
        <dbReference type="Google" id="ProtNLM"/>
    </source>
</evidence>
<dbReference type="PANTHER" id="PTHR48104:SF30">
    <property type="entry name" value="METACASPASE-1"/>
    <property type="match status" value="1"/>
</dbReference>
<evidence type="ECO:0000256" key="2">
    <source>
        <dbReference type="SAM" id="MobiDB-lite"/>
    </source>
</evidence>
<protein>
    <recommendedName>
        <fullName evidence="5">Metacaspase-1</fullName>
    </recommendedName>
</protein>
<dbReference type="PANTHER" id="PTHR48104">
    <property type="entry name" value="METACASPASE-4"/>
    <property type="match status" value="1"/>
</dbReference>
<feature type="region of interest" description="Disordered" evidence="2">
    <location>
        <begin position="113"/>
        <end position="140"/>
    </location>
</feature>
<feature type="region of interest" description="Disordered" evidence="2">
    <location>
        <begin position="396"/>
        <end position="428"/>
    </location>
</feature>
<dbReference type="EMBL" id="CAJNJQ010001471">
    <property type="protein sequence ID" value="CAE7139817.1"/>
    <property type="molecule type" value="Genomic_DNA"/>
</dbReference>
<evidence type="ECO:0000256" key="1">
    <source>
        <dbReference type="ARBA" id="ARBA00009005"/>
    </source>
</evidence>
<dbReference type="GO" id="GO:0006508">
    <property type="term" value="P:proteolysis"/>
    <property type="evidence" value="ECO:0007669"/>
    <property type="project" value="TreeGrafter"/>
</dbReference>
<feature type="compositionally biased region" description="Basic and acidic residues" evidence="2">
    <location>
        <begin position="114"/>
        <end position="124"/>
    </location>
</feature>
<dbReference type="Proteomes" id="UP000663827">
    <property type="component" value="Unassembled WGS sequence"/>
</dbReference>
<feature type="compositionally biased region" description="Basic residues" evidence="2">
    <location>
        <begin position="22"/>
        <end position="34"/>
    </location>
</feature>
<feature type="region of interest" description="Disordered" evidence="2">
    <location>
        <begin position="470"/>
        <end position="495"/>
    </location>
</feature>
<dbReference type="AlphaFoldDB" id="A0A8H3E3V0"/>
<dbReference type="GO" id="GO:0005737">
    <property type="term" value="C:cytoplasm"/>
    <property type="evidence" value="ECO:0007669"/>
    <property type="project" value="TreeGrafter"/>
</dbReference>
<gene>
    <name evidence="3" type="ORF">RDB_LOCUS73214</name>
</gene>
<proteinExistence type="inferred from homology"/>
<organism evidence="3 4">
    <name type="scientific">Rhizoctonia solani</name>
    <dbReference type="NCBI Taxonomy" id="456999"/>
    <lineage>
        <taxon>Eukaryota</taxon>
        <taxon>Fungi</taxon>
        <taxon>Dikarya</taxon>
        <taxon>Basidiomycota</taxon>
        <taxon>Agaricomycotina</taxon>
        <taxon>Agaricomycetes</taxon>
        <taxon>Cantharellales</taxon>
        <taxon>Ceratobasidiaceae</taxon>
        <taxon>Rhizoctonia</taxon>
    </lineage>
</organism>
<feature type="region of interest" description="Disordered" evidence="2">
    <location>
        <begin position="355"/>
        <end position="375"/>
    </location>
</feature>
<evidence type="ECO:0000313" key="4">
    <source>
        <dbReference type="Proteomes" id="UP000663827"/>
    </source>
</evidence>
<name>A0A8H3E3V0_9AGAM</name>
<evidence type="ECO:0000313" key="3">
    <source>
        <dbReference type="EMBL" id="CAE7139817.1"/>
    </source>
</evidence>
<comment type="similarity">
    <text evidence="1">Belongs to the peptidase C14B family.</text>
</comment>
<reference evidence="3" key="1">
    <citation type="submission" date="2021-01" db="EMBL/GenBank/DDBJ databases">
        <authorList>
            <person name="Kaushik A."/>
        </authorList>
    </citation>
    <scope>NUCLEOTIDE SEQUENCE</scope>
    <source>
        <strain evidence="3">AG5</strain>
    </source>
</reference>
<feature type="compositionally biased region" description="Basic and acidic residues" evidence="2">
    <location>
        <begin position="359"/>
        <end position="373"/>
    </location>
</feature>
<accession>A0A8H3E3V0</accession>
<dbReference type="InterPro" id="IPR050452">
    <property type="entry name" value="Metacaspase"/>
</dbReference>